<dbReference type="CDD" id="cd08679">
    <property type="entry name" value="C2_DOCK180_related"/>
    <property type="match status" value="1"/>
</dbReference>
<feature type="compositionally biased region" description="Polar residues" evidence="7">
    <location>
        <begin position="420"/>
        <end position="432"/>
    </location>
</feature>
<dbReference type="OrthoDB" id="18896at2759"/>
<feature type="compositionally biased region" description="Polar residues" evidence="7">
    <location>
        <begin position="116"/>
        <end position="125"/>
    </location>
</feature>
<feature type="compositionally biased region" description="Low complexity" evidence="7">
    <location>
        <begin position="1829"/>
        <end position="1845"/>
    </location>
</feature>
<dbReference type="InterPro" id="IPR042455">
    <property type="entry name" value="DOCK_N_sub1"/>
</dbReference>
<dbReference type="PROSITE" id="PS50002">
    <property type="entry name" value="SH3"/>
    <property type="match status" value="1"/>
</dbReference>
<dbReference type="SMART" id="SM00326">
    <property type="entry name" value="SH3"/>
    <property type="match status" value="1"/>
</dbReference>
<feature type="region of interest" description="Disordered" evidence="7">
    <location>
        <begin position="728"/>
        <end position="755"/>
    </location>
</feature>
<feature type="compositionally biased region" description="Basic and acidic residues" evidence="7">
    <location>
        <begin position="436"/>
        <end position="455"/>
    </location>
</feature>
<proteinExistence type="inferred from homology"/>
<evidence type="ECO:0000256" key="4">
    <source>
        <dbReference type="ARBA" id="ARBA00022553"/>
    </source>
</evidence>
<organism evidence="11 12">
    <name type="scientific">[Torrubiella] hemipterigena</name>
    <dbReference type="NCBI Taxonomy" id="1531966"/>
    <lineage>
        <taxon>Eukaryota</taxon>
        <taxon>Fungi</taxon>
        <taxon>Dikarya</taxon>
        <taxon>Ascomycota</taxon>
        <taxon>Pezizomycotina</taxon>
        <taxon>Sordariomycetes</taxon>
        <taxon>Hypocreomycetidae</taxon>
        <taxon>Hypocreales</taxon>
        <taxon>Clavicipitaceae</taxon>
        <taxon>Clavicipitaceae incertae sedis</taxon>
        <taxon>'Torrubiella' clade</taxon>
    </lineage>
</organism>
<dbReference type="GO" id="GO:0007264">
    <property type="term" value="P:small GTPase-mediated signal transduction"/>
    <property type="evidence" value="ECO:0007669"/>
    <property type="project" value="InterPro"/>
</dbReference>
<dbReference type="SUPFAM" id="SSF48371">
    <property type="entry name" value="ARM repeat"/>
    <property type="match status" value="1"/>
</dbReference>
<gene>
    <name evidence="11" type="ORF">VHEMI00175</name>
</gene>
<dbReference type="HOGENOM" id="CLU_000595_0_1_1"/>
<dbReference type="InterPro" id="IPR043161">
    <property type="entry name" value="DOCK_C_lobe_A"/>
</dbReference>
<feature type="domain" description="C2 DOCK-type" evidence="9">
    <location>
        <begin position="588"/>
        <end position="770"/>
    </location>
</feature>
<sequence length="2009" mass="224112">MPWQPLPRIAFAVATYPFRAQDPADLPLEIGDELYIIEETSDAKWLRGYLVAPPSLLAGLTSVQGQTLEARVFSGIFPRSCVEVRELLGEQDDLEAEVASSEALSNGNIDAHKPSNRNGHTDQANGTFGTLSIPVKRNPNAPRPAAPVPMLKIGDETPTSASEPLVDEISSCLREWHSKNLHQLLLSRQYAKLDKLSALIARLNYHRQQFLYNVLTQHEYNLLREKTVWDLVQVNKLCGGEVIVRDPSARGRILTADDSVVSITELQSVMSLLDEPPQPSVELTTLHHLLIDVKGFASSSSDETTLVAYLVRKPEHEKAVNLSECFNVTIPAGRPINSLDQDSQRKTLFTELSSQDIGDVSASVSDLYLVIKVLSNQQISVRPVSRVGTAGESFYTNQHTKSLPTGGKGSRRSFMWGSMTGRSTFSRGSPTTRMDVVSEHSDSRPRTDRTLESREGPTPPKTAASQSSSSLVHETQTGQRPVGIAVLKLNALMKYSEETELIANIWSPCAAGSSTDTSDSDWVPLIRELMSNPNNGFEKSRRGERLQVSLKVFEHQDADMLIKANPTVLAGVPKTPRIGFSGAPTSTRSDIYFTLDNAALSRQNLLSRFGGSATSLPPGISGNNLQVTMEVRRSSGEKFEKCILPSSNSEPLTTFKSAIVERGDLWNQTVRITLPPEEVPDAHIVLYVSDMPGANFAVAHMPLWDREAFVRDGKHTLLLYKADDNTGTAQAGPTGRGGYLSLPSEPRTRDERSSDVTGPLAIINTRTFLCSTRFSQDRIILGLLRWRELSSEDLNSVLRQLMFVPEIEIVQLLSDILDNLFAVLVEHAGKDEYEDLVFTALVRVLDIVHDRRFNLVPIVDRYAATRFNYPYATTCLIRALTRLLEHSTEPEAARKLRATLKIVQQILRFITHARDQQRAKEADLGIATPPHAFNKQLRSVFKALDEMMQNPAPVLVGSQTLAVQHFHTWLPELTKLLPTEEILHIAIDFMDSCSNVKGKLILYKLILIINYSQLEIFAHPDQRAALSANTVRWISPHWGHTLEVSDQWREQVRLCCSVLASQLEYLGPEIPDHVPRAVDSYLAMLNSPLKPRNKLSLLFPSVYPFPSKAVAEDLSMDEGLAELSAILSAMATSPSGMQLELAENDLTILLENLLRVQMSILQADAFPDGWLSVHIYHHKSTMRTLQYLSGILLDSFLPDPDDGENFNTELWKLFFASLLKLVGTPSLALETFPEQKRRAVWKIAGDVREDGAALLRRMWEAIGWETTPEERARYSLTKIGGYQVQYVPTLVAPIVELCLSVHEGLRGMAVEVLQTMIISEWSLSDDLAVIQTEVVDCLDTFFKTKPLTESVLQKLFLGELLERFEPLAETSDEPLYAATQELIGTLDEFLDLLVAVHSNDDNSGAFDIINRLRLMEFLRDMQKQEIFVRYVQQLATVQADSGNHCEAGLALRLHADLYEWDPNRQAPALRDPDFDAQNHFERKEKIYFNMIKHFEEGESWSNALTAYKELKHQYETNIFDFAKLARTERAIATIYEMISKSDKIVPKYFKVTYKGLGFPAAQRDKVFIFEGSHSERGSAFADRLQEQYPAAKIVTSEDIDEVEGQFLSISSISPHRDLSHQVLQRARVPQVIRDFLLSSHPQSFSVTTKRNTSGPVHDHCAVKMLLTAAEPFPTILRRSEVVDVQELRLDAHQTALERILRKTQEVSTLERRIADGQEQALPALADLIAASVEPDSETSIAAYRQLLPQPTRPGSGEDDDEDEEEEEEEETPDLEPRDLAIQTALFDHALAIKSSLALLLRSKTSSINARHDGLQRKFEISFAPEVSQFAPAPSPQPAMSTPSTAWKGSPSINQSPWTSIASPATLGRGEEAAIVRQVTVQQKGTRLSFLGGRKKSHDPSADFPLSPMSNNAVNGHRRSLSKDKSSPNRFWSPASETVTSPILNARRQSTPSRDSLDNRSSQDGRPSLDKEPSPLKRGGSMRKRLSLLKIGLKPSRSTNFMGSVDEERE</sequence>
<feature type="domain" description="DOCKER" evidence="10">
    <location>
        <begin position="1418"/>
        <end position="1834"/>
    </location>
</feature>
<dbReference type="Pfam" id="PF23554">
    <property type="entry name" value="TPR_DOCK"/>
    <property type="match status" value="1"/>
</dbReference>
<evidence type="ECO:0000256" key="3">
    <source>
        <dbReference type="ARBA" id="ARBA00022490"/>
    </source>
</evidence>
<dbReference type="InterPro" id="IPR001452">
    <property type="entry name" value="SH3_domain"/>
</dbReference>
<keyword evidence="2 5" id="KW-0728">SH3 domain</keyword>
<evidence type="ECO:0000256" key="7">
    <source>
        <dbReference type="SAM" id="MobiDB-lite"/>
    </source>
</evidence>
<feature type="compositionally biased region" description="Polar residues" evidence="7">
    <location>
        <begin position="463"/>
        <end position="478"/>
    </location>
</feature>
<keyword evidence="4" id="KW-0597">Phosphoprotein</keyword>
<dbReference type="PROSITE" id="PS51650">
    <property type="entry name" value="C2_DOCK"/>
    <property type="match status" value="1"/>
</dbReference>
<feature type="compositionally biased region" description="Polar residues" evidence="7">
    <location>
        <begin position="1934"/>
        <end position="1953"/>
    </location>
</feature>
<dbReference type="Gene3D" id="2.60.40.150">
    <property type="entry name" value="C2 domain"/>
    <property type="match status" value="1"/>
</dbReference>
<accession>A0A0A1SPN3</accession>
<dbReference type="InterPro" id="IPR016024">
    <property type="entry name" value="ARM-type_fold"/>
</dbReference>
<dbReference type="InterPro" id="IPR026791">
    <property type="entry name" value="DOCK"/>
</dbReference>
<feature type="region of interest" description="Disordered" evidence="7">
    <location>
        <begin position="1886"/>
        <end position="2009"/>
    </location>
</feature>
<protein>
    <submittedName>
        <fullName evidence="11">Putative Dedicator of cytokinesis protein 1</fullName>
    </submittedName>
</protein>
<dbReference type="Gene3D" id="1.20.1270.350">
    <property type="entry name" value="Dedicator of cytokinesis N-terminal subdomain"/>
    <property type="match status" value="1"/>
</dbReference>
<reference evidence="11 12" key="1">
    <citation type="journal article" date="2015" name="Genome Announc.">
        <title>Draft Genome Sequence and Gene Annotation of the Entomopathogenic Fungus Verticillium hemipterigenum.</title>
        <authorList>
            <person name="Horn F."/>
            <person name="Habel A."/>
            <person name="Scharf D.H."/>
            <person name="Dworschak J."/>
            <person name="Brakhage A.A."/>
            <person name="Guthke R."/>
            <person name="Hertweck C."/>
            <person name="Linde J."/>
        </authorList>
    </citation>
    <scope>NUCLEOTIDE SEQUENCE [LARGE SCALE GENOMIC DNA]</scope>
</reference>
<dbReference type="SUPFAM" id="SSF50044">
    <property type="entry name" value="SH3-domain"/>
    <property type="match status" value="1"/>
</dbReference>
<dbReference type="InterPro" id="IPR027357">
    <property type="entry name" value="DOCKER_dom"/>
</dbReference>
<comment type="subcellular location">
    <subcellularLocation>
        <location evidence="1">Cytoplasm</location>
    </subcellularLocation>
</comment>
<feature type="region of interest" description="Disordered" evidence="7">
    <location>
        <begin position="1744"/>
        <end position="1777"/>
    </location>
</feature>
<feature type="domain" description="SH3" evidence="8">
    <location>
        <begin position="7"/>
        <end position="87"/>
    </location>
</feature>
<feature type="region of interest" description="Disordered" evidence="7">
    <location>
        <begin position="130"/>
        <end position="149"/>
    </location>
</feature>
<dbReference type="Gene3D" id="2.30.30.40">
    <property type="entry name" value="SH3 Domains"/>
    <property type="match status" value="1"/>
</dbReference>
<dbReference type="CDD" id="cd11684">
    <property type="entry name" value="DHR2_DOCK"/>
    <property type="match status" value="1"/>
</dbReference>
<evidence type="ECO:0000259" key="8">
    <source>
        <dbReference type="PROSITE" id="PS50002"/>
    </source>
</evidence>
<dbReference type="InterPro" id="IPR035892">
    <property type="entry name" value="C2_domain_sf"/>
</dbReference>
<dbReference type="InterPro" id="IPR032376">
    <property type="entry name" value="DOCK_N"/>
</dbReference>
<dbReference type="Gene3D" id="1.25.40.410">
    <property type="match status" value="1"/>
</dbReference>
<evidence type="ECO:0000256" key="6">
    <source>
        <dbReference type="PROSITE-ProRule" id="PRU00983"/>
    </source>
</evidence>
<feature type="region of interest" description="Disordered" evidence="7">
    <location>
        <begin position="100"/>
        <end position="125"/>
    </location>
</feature>
<dbReference type="PROSITE" id="PS51651">
    <property type="entry name" value="DOCKER"/>
    <property type="match status" value="1"/>
</dbReference>
<dbReference type="GO" id="GO:0031267">
    <property type="term" value="F:small GTPase binding"/>
    <property type="evidence" value="ECO:0007669"/>
    <property type="project" value="TreeGrafter"/>
</dbReference>
<feature type="compositionally biased region" description="Acidic residues" evidence="7">
    <location>
        <begin position="1756"/>
        <end position="1773"/>
    </location>
</feature>
<evidence type="ECO:0000256" key="2">
    <source>
        <dbReference type="ARBA" id="ARBA00022443"/>
    </source>
</evidence>
<dbReference type="GO" id="GO:0005737">
    <property type="term" value="C:cytoplasm"/>
    <property type="evidence" value="ECO:0007669"/>
    <property type="project" value="UniProtKB-SubCell"/>
</dbReference>
<evidence type="ECO:0000259" key="9">
    <source>
        <dbReference type="PROSITE" id="PS51650"/>
    </source>
</evidence>
<name>A0A0A1SPN3_9HYPO</name>
<evidence type="ECO:0000256" key="5">
    <source>
        <dbReference type="PROSITE-ProRule" id="PRU00192"/>
    </source>
</evidence>
<comment type="similarity">
    <text evidence="6">Belongs to the DOCK family.</text>
</comment>
<dbReference type="PANTHER" id="PTHR45653">
    <property type="entry name" value="DEDICATOR OF CYTOKINESIS"/>
    <property type="match status" value="1"/>
</dbReference>
<dbReference type="STRING" id="1531966.A0A0A1SPN3"/>
<feature type="compositionally biased region" description="Basic and acidic residues" evidence="7">
    <location>
        <begin position="1954"/>
        <end position="1974"/>
    </location>
</feature>
<dbReference type="InterPro" id="IPR056372">
    <property type="entry name" value="TPR_DOCK"/>
</dbReference>
<dbReference type="Proteomes" id="UP000039046">
    <property type="component" value="Unassembled WGS sequence"/>
</dbReference>
<dbReference type="GO" id="GO:0005085">
    <property type="term" value="F:guanyl-nucleotide exchange factor activity"/>
    <property type="evidence" value="ECO:0007669"/>
    <property type="project" value="InterPro"/>
</dbReference>
<dbReference type="EMBL" id="CDHN01000001">
    <property type="protein sequence ID" value="CEJ79966.1"/>
    <property type="molecule type" value="Genomic_DNA"/>
</dbReference>
<dbReference type="GO" id="GO:0005886">
    <property type="term" value="C:plasma membrane"/>
    <property type="evidence" value="ECO:0007669"/>
    <property type="project" value="TreeGrafter"/>
</dbReference>
<feature type="region of interest" description="Disordered" evidence="7">
    <location>
        <begin position="396"/>
        <end position="478"/>
    </location>
</feature>
<dbReference type="PANTHER" id="PTHR45653:SF10">
    <property type="entry name" value="MYOBLAST CITY, ISOFORM B"/>
    <property type="match status" value="1"/>
</dbReference>
<dbReference type="InterPro" id="IPR027007">
    <property type="entry name" value="C2_DOCK-type_domain"/>
</dbReference>
<evidence type="ECO:0000313" key="11">
    <source>
        <dbReference type="EMBL" id="CEJ79966.1"/>
    </source>
</evidence>
<feature type="region of interest" description="Disordered" evidence="7">
    <location>
        <begin position="1829"/>
        <end position="1856"/>
    </location>
</feature>
<evidence type="ECO:0000259" key="10">
    <source>
        <dbReference type="PROSITE" id="PS51651"/>
    </source>
</evidence>
<evidence type="ECO:0000256" key="1">
    <source>
        <dbReference type="ARBA" id="ARBA00004496"/>
    </source>
</evidence>
<dbReference type="Pfam" id="PF16172">
    <property type="entry name" value="DOCK_N"/>
    <property type="match status" value="1"/>
</dbReference>
<evidence type="ECO:0000313" key="12">
    <source>
        <dbReference type="Proteomes" id="UP000039046"/>
    </source>
</evidence>
<dbReference type="InterPro" id="IPR036028">
    <property type="entry name" value="SH3-like_dom_sf"/>
</dbReference>
<dbReference type="Pfam" id="PF14429">
    <property type="entry name" value="DOCK-C2"/>
    <property type="match status" value="1"/>
</dbReference>
<keyword evidence="3" id="KW-0963">Cytoplasm</keyword>
<keyword evidence="12" id="KW-1185">Reference proteome</keyword>